<reference evidence="1 2" key="1">
    <citation type="submission" date="2019-10" db="EMBL/GenBank/DDBJ databases">
        <authorList>
            <person name="Karimi E."/>
        </authorList>
    </citation>
    <scope>NUCLEOTIDE SEQUENCE [LARGE SCALE GENOMIC DNA]</scope>
    <source>
        <strain evidence="1">Acinetobacter sp. 8BE</strain>
    </source>
</reference>
<sequence>MHSQYKWIFFLVFLFFGLTNTWAKPAQPETIHKYLEVTHSKETFEQLYQIRKAYYLNLATQRVLYHIQAPILDPSLLTPEQHQVAEKIAELYLKNDPLFSSPEQPYQVTFKQLQQYVSNESLLYFIEHYQTRKGQALVEKNILKELYFANNLSQFLTDYLDEQEFMLQIFRNILTYKNPQPTREL</sequence>
<organism evidence="1 2">
    <name type="scientific">Acinetobacter proteolyticus</name>
    <dbReference type="NCBI Taxonomy" id="1776741"/>
    <lineage>
        <taxon>Bacteria</taxon>
        <taxon>Pseudomonadati</taxon>
        <taxon>Pseudomonadota</taxon>
        <taxon>Gammaproteobacteria</taxon>
        <taxon>Moraxellales</taxon>
        <taxon>Moraxellaceae</taxon>
        <taxon>Acinetobacter</taxon>
    </lineage>
</organism>
<dbReference type="RefSeq" id="WP_159724045.1">
    <property type="nucleotide sequence ID" value="NZ_LR732744.1"/>
</dbReference>
<evidence type="ECO:0000313" key="2">
    <source>
        <dbReference type="Proteomes" id="UP000430404"/>
    </source>
</evidence>
<evidence type="ECO:0000313" key="1">
    <source>
        <dbReference type="EMBL" id="VXA56830.1"/>
    </source>
</evidence>
<protein>
    <recommendedName>
        <fullName evidence="3">DUF2059 domain-containing protein</fullName>
    </recommendedName>
</protein>
<dbReference type="EMBL" id="CABWKZ010000023">
    <property type="protein sequence ID" value="VXA56830.1"/>
    <property type="molecule type" value="Genomic_DNA"/>
</dbReference>
<dbReference type="AlphaFoldDB" id="A0A653K7E7"/>
<dbReference type="Proteomes" id="UP000430404">
    <property type="component" value="Unassembled WGS sequence"/>
</dbReference>
<proteinExistence type="predicted"/>
<evidence type="ECO:0008006" key="3">
    <source>
        <dbReference type="Google" id="ProtNLM"/>
    </source>
</evidence>
<gene>
    <name evidence="1" type="ORF">ACI8B_30295</name>
</gene>
<accession>A0A653K7E7</accession>
<name>A0A653K7E7_9GAMM</name>